<dbReference type="AlphaFoldDB" id="A0A0R1NXY9"/>
<organism evidence="1 2">
    <name type="scientific">Limosilactobacillus mucosae DSM 13345</name>
    <dbReference type="NCBI Taxonomy" id="1423771"/>
    <lineage>
        <taxon>Bacteria</taxon>
        <taxon>Bacillati</taxon>
        <taxon>Bacillota</taxon>
        <taxon>Bacilli</taxon>
        <taxon>Lactobacillales</taxon>
        <taxon>Lactobacillaceae</taxon>
        <taxon>Limosilactobacillus</taxon>
    </lineage>
</organism>
<comment type="caution">
    <text evidence="1">The sequence shown here is derived from an EMBL/GenBank/DDBJ whole genome shotgun (WGS) entry which is preliminary data.</text>
</comment>
<dbReference type="EMBL" id="AZEQ01000015">
    <property type="protein sequence ID" value="KRL24974.1"/>
    <property type="molecule type" value="Genomic_DNA"/>
</dbReference>
<reference evidence="1 2" key="1">
    <citation type="journal article" date="2015" name="Genome Announc.">
        <title>Expanding the biotechnology potential of lactobacilli through comparative genomics of 213 strains and associated genera.</title>
        <authorList>
            <person name="Sun Z."/>
            <person name="Harris H.M."/>
            <person name="McCann A."/>
            <person name="Guo C."/>
            <person name="Argimon S."/>
            <person name="Zhang W."/>
            <person name="Yang X."/>
            <person name="Jeffery I.B."/>
            <person name="Cooney J.C."/>
            <person name="Kagawa T.F."/>
            <person name="Liu W."/>
            <person name="Song Y."/>
            <person name="Salvetti E."/>
            <person name="Wrobel A."/>
            <person name="Rasinkangas P."/>
            <person name="Parkhill J."/>
            <person name="Rea M.C."/>
            <person name="O'Sullivan O."/>
            <person name="Ritari J."/>
            <person name="Douillard F.P."/>
            <person name="Paul Ross R."/>
            <person name="Yang R."/>
            <person name="Briner A.E."/>
            <person name="Felis G.E."/>
            <person name="de Vos W.M."/>
            <person name="Barrangou R."/>
            <person name="Klaenhammer T.R."/>
            <person name="Caufield P.W."/>
            <person name="Cui Y."/>
            <person name="Zhang H."/>
            <person name="O'Toole P.W."/>
        </authorList>
    </citation>
    <scope>NUCLEOTIDE SEQUENCE [LARGE SCALE GENOMIC DNA]</scope>
    <source>
        <strain evidence="1 2">DSM 13345</strain>
    </source>
</reference>
<sequence length="66" mass="7644">MKGRALAMASWYTKASLVYCVFLPCIKKRVLNSKSSKFICQLKSFFNKISFYDFNFILIYANNLAS</sequence>
<name>A0A0R1NXY9_LIMMU</name>
<evidence type="ECO:0000313" key="2">
    <source>
        <dbReference type="Proteomes" id="UP000050901"/>
    </source>
</evidence>
<evidence type="ECO:0000313" key="1">
    <source>
        <dbReference type="EMBL" id="KRL24974.1"/>
    </source>
</evidence>
<dbReference type="Proteomes" id="UP000050901">
    <property type="component" value="Unassembled WGS sequence"/>
</dbReference>
<proteinExistence type="predicted"/>
<dbReference type="PATRIC" id="fig|1423771.3.peg.647"/>
<protein>
    <submittedName>
        <fullName evidence="1">Uncharacterized protein</fullName>
    </submittedName>
</protein>
<gene>
    <name evidence="1" type="ORF">FC47_GL000640</name>
</gene>
<accession>A0A0R1NXY9</accession>